<keyword evidence="5 13" id="KW-0378">Hydrolase</keyword>
<dbReference type="Gene3D" id="2.20.28.10">
    <property type="match status" value="1"/>
</dbReference>
<name>A0AA88HNP8_ARTSF</name>
<keyword evidence="6 13" id="KW-0347">Helicase</keyword>
<evidence type="ECO:0000256" key="11">
    <source>
        <dbReference type="ARBA" id="ARBA00048432"/>
    </source>
</evidence>
<dbReference type="PRINTS" id="PR01657">
    <property type="entry name" value="MCMFAMILY"/>
</dbReference>
<accession>A0AA88HNP8</accession>
<dbReference type="PROSITE" id="PS50051">
    <property type="entry name" value="MCM_2"/>
    <property type="match status" value="1"/>
</dbReference>
<dbReference type="InterPro" id="IPR018525">
    <property type="entry name" value="MCM_CS"/>
</dbReference>
<dbReference type="Pfam" id="PF17855">
    <property type="entry name" value="MCM_lid"/>
    <property type="match status" value="1"/>
</dbReference>
<comment type="subunit">
    <text evidence="13">Component of the MCM2-7 complex.</text>
</comment>
<comment type="catalytic activity">
    <reaction evidence="11">
        <text>ATP + H2O = ADP + phosphate + H(+)</text>
        <dbReference type="Rhea" id="RHEA:13065"/>
        <dbReference type="ChEBI" id="CHEBI:15377"/>
        <dbReference type="ChEBI" id="CHEBI:15378"/>
        <dbReference type="ChEBI" id="CHEBI:30616"/>
        <dbReference type="ChEBI" id="CHEBI:43474"/>
        <dbReference type="ChEBI" id="CHEBI:456216"/>
        <dbReference type="EC" id="3.6.4.12"/>
    </reaction>
    <physiologicalReaction direction="left-to-right" evidence="11">
        <dbReference type="Rhea" id="RHEA:13066"/>
    </physiologicalReaction>
</comment>
<dbReference type="Proteomes" id="UP001187531">
    <property type="component" value="Unassembled WGS sequence"/>
</dbReference>
<dbReference type="InterPro" id="IPR031327">
    <property type="entry name" value="MCM"/>
</dbReference>
<gene>
    <name evidence="16" type="ORF">QYM36_014598</name>
</gene>
<dbReference type="GO" id="GO:1902969">
    <property type="term" value="P:mitotic DNA replication"/>
    <property type="evidence" value="ECO:0007669"/>
    <property type="project" value="TreeGrafter"/>
</dbReference>
<dbReference type="InterPro" id="IPR027925">
    <property type="entry name" value="MCM_N"/>
</dbReference>
<evidence type="ECO:0000259" key="15">
    <source>
        <dbReference type="PROSITE" id="PS50051"/>
    </source>
</evidence>
<dbReference type="SUPFAM" id="SSF52540">
    <property type="entry name" value="P-loop containing nucleoside triphosphate hydrolases"/>
    <property type="match status" value="1"/>
</dbReference>
<dbReference type="AlphaFoldDB" id="A0AA88HNP8"/>
<evidence type="ECO:0000256" key="4">
    <source>
        <dbReference type="ARBA" id="ARBA00022741"/>
    </source>
</evidence>
<dbReference type="Gene3D" id="1.20.58.870">
    <property type="match status" value="1"/>
</dbReference>
<comment type="similarity">
    <text evidence="2 12">Belongs to the MCM family.</text>
</comment>
<dbReference type="Gene3D" id="2.40.50.140">
    <property type="entry name" value="Nucleic acid-binding proteins"/>
    <property type="match status" value="1"/>
</dbReference>
<dbReference type="CDD" id="cd17757">
    <property type="entry name" value="MCM6"/>
    <property type="match status" value="1"/>
</dbReference>
<dbReference type="InterPro" id="IPR012340">
    <property type="entry name" value="NA-bd_OB-fold"/>
</dbReference>
<dbReference type="InterPro" id="IPR041562">
    <property type="entry name" value="MCM_lid"/>
</dbReference>
<evidence type="ECO:0000313" key="16">
    <source>
        <dbReference type="EMBL" id="KAK2709021.1"/>
    </source>
</evidence>
<keyword evidence="7 12" id="KW-0067">ATP-binding</keyword>
<dbReference type="Pfam" id="PF14551">
    <property type="entry name" value="MCM_N"/>
    <property type="match status" value="1"/>
</dbReference>
<dbReference type="FunFam" id="2.20.28.10:FF:000003">
    <property type="entry name" value="DNA helicase"/>
    <property type="match status" value="1"/>
</dbReference>
<dbReference type="GO" id="GO:0005634">
    <property type="term" value="C:nucleus"/>
    <property type="evidence" value="ECO:0007669"/>
    <property type="project" value="UniProtKB-SubCell"/>
</dbReference>
<dbReference type="Pfam" id="PF17207">
    <property type="entry name" value="MCM_OB"/>
    <property type="match status" value="1"/>
</dbReference>
<dbReference type="GO" id="GO:0005524">
    <property type="term" value="F:ATP binding"/>
    <property type="evidence" value="ECO:0007669"/>
    <property type="project" value="UniProtKB-UniRule"/>
</dbReference>
<proteinExistence type="inferred from homology"/>
<dbReference type="PROSITE" id="PS00847">
    <property type="entry name" value="MCM_1"/>
    <property type="match status" value="1"/>
</dbReference>
<organism evidence="16 17">
    <name type="scientific">Artemia franciscana</name>
    <name type="common">Brine shrimp</name>
    <name type="synonym">Artemia sanfranciscana</name>
    <dbReference type="NCBI Taxonomy" id="6661"/>
    <lineage>
        <taxon>Eukaryota</taxon>
        <taxon>Metazoa</taxon>
        <taxon>Ecdysozoa</taxon>
        <taxon>Arthropoda</taxon>
        <taxon>Crustacea</taxon>
        <taxon>Branchiopoda</taxon>
        <taxon>Anostraca</taxon>
        <taxon>Artemiidae</taxon>
        <taxon>Artemia</taxon>
    </lineage>
</organism>
<dbReference type="EC" id="3.6.4.12" evidence="13"/>
<dbReference type="InterPro" id="IPR001208">
    <property type="entry name" value="MCM_dom"/>
</dbReference>
<evidence type="ECO:0000256" key="8">
    <source>
        <dbReference type="ARBA" id="ARBA00023125"/>
    </source>
</evidence>
<dbReference type="PRINTS" id="PR01662">
    <property type="entry name" value="MCMPROTEIN6"/>
</dbReference>
<keyword evidence="8 12" id="KW-0238">DNA-binding</keyword>
<comment type="function">
    <text evidence="13">Acts as component of the MCM2-7 complex (MCM complex) which is the replicative helicase essential for 'once per cell cycle' DNA replication initiation and elongation in eukaryotic cells. The active ATPase sites in the MCM2-7 ring are formed through the interaction surfaces of two neighboring subunits such that a critical structure of a conserved arginine finger motif is provided in trans relative to the ATP-binding site of the Walker A box of the adjacent subunit. The six ATPase active sites, however, are likely to contribute differentially to the complex helicase activity.</text>
</comment>
<dbReference type="GO" id="GO:0006270">
    <property type="term" value="P:DNA replication initiation"/>
    <property type="evidence" value="ECO:0007669"/>
    <property type="project" value="UniProtKB-UniRule"/>
</dbReference>
<dbReference type="PANTHER" id="PTHR11630:SF43">
    <property type="entry name" value="DNA REPLICATION LICENSING FACTOR MCM6"/>
    <property type="match status" value="1"/>
</dbReference>
<dbReference type="InterPro" id="IPR033762">
    <property type="entry name" value="MCM_OB"/>
</dbReference>
<evidence type="ECO:0000256" key="1">
    <source>
        <dbReference type="ARBA" id="ARBA00004123"/>
    </source>
</evidence>
<evidence type="ECO:0000256" key="7">
    <source>
        <dbReference type="ARBA" id="ARBA00022840"/>
    </source>
</evidence>
<evidence type="ECO:0000256" key="6">
    <source>
        <dbReference type="ARBA" id="ARBA00022806"/>
    </source>
</evidence>
<sequence>MDTRILDNRDQVSVLKDEIGERCQGLFLDFLETFNFEGEAKYFNKAKSMDKPERNTLTVSFPDVEVHNPQLGKIITEEYIRVYPYLCEALRIFVREHAQVRFQNEYYVAFADVPTSIKVRDLTMARVGTLTRISGQVVRTHPVHPELVAGTFTCNDCSTEHRDVEQQFKYTQPAICRNPHCQNRTDFTLDSSRSRFVDFQKVRIQETQSELPRGCIPRSVDIILRGEMVETAQAGDRSDFIGTLIVVPDVGSISMPGVQADTQSRKGNQSTDMDGVRGLKSLGVRDLHYKTAFLACSVQSSNPKFSNTEIRSEGLTAELLKKQMTDDEWLKIFEMSRDKNLLQNLTTSLFPTIHGNEEVKKGIVLMLFGGVPKKTGEGTSLRGDVNVCIVGDPSCAKSQFLKQVADFSPRAVYTSGKASSAAGLTAAVVKDEESFEFVIEAGALMLADNGICCIDEFDKMDPKDQVAIHEAMEQQTISITKAGVKATLNARTSILAAANPVGGRYDRAKSLRQNITLTAPIMSRFDLFFILVDECNEVMDYSIAQRIVDLHCRNEESIERVYSPEYILKYLLFARQFKPTISREAGDLLVENYKRLRQRDGGGVSQSAWRITVRQLESMIRLSEAMAKLYCCEEVTENHVKEAYRLLSHSIIRIEQPDVNLEEEEDDMRTEAGQAEARQEAPSSDERQGSGAPPTKKLKISYEEYKSIGNLMIMYMRKEEARMEESGNETGLRKSDVINWYLGEIETEIESTEELGDKKLLLEKIMDRLMYHDQVIIPLSGTGLRSKSRDEDTQETEDPIVVVHPDYVLEI</sequence>
<keyword evidence="10 13" id="KW-0131">Cell cycle</keyword>
<evidence type="ECO:0000256" key="10">
    <source>
        <dbReference type="ARBA" id="ARBA00023306"/>
    </source>
</evidence>
<dbReference type="GO" id="GO:0003697">
    <property type="term" value="F:single-stranded DNA binding"/>
    <property type="evidence" value="ECO:0007669"/>
    <property type="project" value="TreeGrafter"/>
</dbReference>
<keyword evidence="3 13" id="KW-0235">DNA replication</keyword>
<evidence type="ECO:0000256" key="9">
    <source>
        <dbReference type="ARBA" id="ARBA00023242"/>
    </source>
</evidence>
<dbReference type="InterPro" id="IPR027417">
    <property type="entry name" value="P-loop_NTPase"/>
</dbReference>
<dbReference type="SMART" id="SM00350">
    <property type="entry name" value="MCM"/>
    <property type="match status" value="1"/>
</dbReference>
<feature type="region of interest" description="Disordered" evidence="14">
    <location>
        <begin position="658"/>
        <end position="698"/>
    </location>
</feature>
<comment type="subcellular location">
    <subcellularLocation>
        <location evidence="1 13">Nucleus</location>
    </subcellularLocation>
</comment>
<dbReference type="InterPro" id="IPR041024">
    <property type="entry name" value="Mcm6_C"/>
</dbReference>
<feature type="domain" description="MCM C-terminal AAA(+) ATPase" evidence="15">
    <location>
        <begin position="341"/>
        <end position="547"/>
    </location>
</feature>
<keyword evidence="4 12" id="KW-0547">Nucleotide-binding</keyword>
<protein>
    <recommendedName>
        <fullName evidence="13">DNA replication licensing factor MCM6</fullName>
        <ecNumber evidence="13">3.6.4.12</ecNumber>
    </recommendedName>
</protein>
<dbReference type="EMBL" id="JAVRJZ010000018">
    <property type="protein sequence ID" value="KAK2709021.1"/>
    <property type="molecule type" value="Genomic_DNA"/>
</dbReference>
<dbReference type="Gene3D" id="3.40.50.300">
    <property type="entry name" value="P-loop containing nucleotide triphosphate hydrolases"/>
    <property type="match status" value="1"/>
</dbReference>
<evidence type="ECO:0000256" key="14">
    <source>
        <dbReference type="SAM" id="MobiDB-lite"/>
    </source>
</evidence>
<dbReference type="Pfam" id="PF00493">
    <property type="entry name" value="MCM"/>
    <property type="match status" value="1"/>
</dbReference>
<dbReference type="FunFam" id="2.40.50.140:FF:000091">
    <property type="entry name" value="DNA helicase"/>
    <property type="match status" value="1"/>
</dbReference>
<reference evidence="16" key="1">
    <citation type="submission" date="2023-07" db="EMBL/GenBank/DDBJ databases">
        <title>Chromosome-level genome assembly of Artemia franciscana.</title>
        <authorList>
            <person name="Jo E."/>
        </authorList>
    </citation>
    <scope>NUCLEOTIDE SEQUENCE</scope>
    <source>
        <tissue evidence="16">Whole body</tissue>
    </source>
</reference>
<dbReference type="SUPFAM" id="SSF50249">
    <property type="entry name" value="Nucleic acid-binding proteins"/>
    <property type="match status" value="1"/>
</dbReference>
<dbReference type="FunFam" id="3.30.1640.10:FF:000004">
    <property type="entry name" value="DNA helicase"/>
    <property type="match status" value="1"/>
</dbReference>
<dbReference type="Gene3D" id="3.30.1640.10">
    <property type="entry name" value="mini-chromosome maintenance (MCM) complex, chain A, domain 1"/>
    <property type="match status" value="1"/>
</dbReference>
<dbReference type="GO" id="GO:0042555">
    <property type="term" value="C:MCM complex"/>
    <property type="evidence" value="ECO:0007669"/>
    <property type="project" value="UniProtKB-UniRule"/>
</dbReference>
<evidence type="ECO:0000256" key="13">
    <source>
        <dbReference type="RuleBase" id="RU368064"/>
    </source>
</evidence>
<keyword evidence="9" id="KW-0539">Nucleus</keyword>
<dbReference type="InterPro" id="IPR008049">
    <property type="entry name" value="MCM6"/>
</dbReference>
<dbReference type="FunFam" id="3.40.50.300:FF:000115">
    <property type="entry name" value="DNA helicase"/>
    <property type="match status" value="1"/>
</dbReference>
<dbReference type="PANTHER" id="PTHR11630">
    <property type="entry name" value="DNA REPLICATION LICENSING FACTOR MCM FAMILY MEMBER"/>
    <property type="match status" value="1"/>
</dbReference>
<dbReference type="GO" id="GO:1990518">
    <property type="term" value="F:single-stranded 3'-5' DNA helicase activity"/>
    <property type="evidence" value="ECO:0007669"/>
    <property type="project" value="TreeGrafter"/>
</dbReference>
<evidence type="ECO:0000256" key="12">
    <source>
        <dbReference type="RuleBase" id="RU004070"/>
    </source>
</evidence>
<dbReference type="Pfam" id="PF18263">
    <property type="entry name" value="WHD_MCM6"/>
    <property type="match status" value="1"/>
</dbReference>
<comment type="caution">
    <text evidence="16">The sequence shown here is derived from an EMBL/GenBank/DDBJ whole genome shotgun (WGS) entry which is preliminary data.</text>
</comment>
<evidence type="ECO:0000256" key="3">
    <source>
        <dbReference type="ARBA" id="ARBA00022705"/>
    </source>
</evidence>
<keyword evidence="17" id="KW-1185">Reference proteome</keyword>
<evidence type="ECO:0000256" key="5">
    <source>
        <dbReference type="ARBA" id="ARBA00022801"/>
    </source>
</evidence>
<dbReference type="GO" id="GO:0016787">
    <property type="term" value="F:hydrolase activity"/>
    <property type="evidence" value="ECO:0007669"/>
    <property type="project" value="UniProtKB-KW"/>
</dbReference>
<evidence type="ECO:0000313" key="17">
    <source>
        <dbReference type="Proteomes" id="UP001187531"/>
    </source>
</evidence>
<dbReference type="GO" id="GO:0000727">
    <property type="term" value="P:double-strand break repair via break-induced replication"/>
    <property type="evidence" value="ECO:0007669"/>
    <property type="project" value="TreeGrafter"/>
</dbReference>
<evidence type="ECO:0000256" key="2">
    <source>
        <dbReference type="ARBA" id="ARBA00008010"/>
    </source>
</evidence>